<dbReference type="EMBL" id="KZ679676">
    <property type="protein sequence ID" value="PTB59267.1"/>
    <property type="molecule type" value="Genomic_DNA"/>
</dbReference>
<dbReference type="Proteomes" id="UP000241690">
    <property type="component" value="Unassembled WGS sequence"/>
</dbReference>
<evidence type="ECO:0000313" key="3">
    <source>
        <dbReference type="EMBL" id="PTB59267.1"/>
    </source>
</evidence>
<keyword evidence="2" id="KW-0732">Signal</keyword>
<protein>
    <recommendedName>
        <fullName evidence="5">Secreted protein</fullName>
    </recommendedName>
</protein>
<accession>A0A2T4AQD0</accession>
<evidence type="ECO:0000313" key="4">
    <source>
        <dbReference type="Proteomes" id="UP000241690"/>
    </source>
</evidence>
<keyword evidence="4" id="KW-1185">Reference proteome</keyword>
<dbReference type="RefSeq" id="XP_024778944.1">
    <property type="nucleotide sequence ID" value="XM_024914142.1"/>
</dbReference>
<feature type="chain" id="PRO_5015475815" description="Secreted protein" evidence="2">
    <location>
        <begin position="19"/>
        <end position="70"/>
    </location>
</feature>
<reference evidence="3 4" key="1">
    <citation type="submission" date="2016-07" db="EMBL/GenBank/DDBJ databases">
        <title>Multiple horizontal gene transfer events from other fungi enriched the ability of initially mycotrophic Trichoderma (Ascomycota) to feed on dead plant biomass.</title>
        <authorList>
            <consortium name="DOE Joint Genome Institute"/>
            <person name="Aerts A."/>
            <person name="Atanasova L."/>
            <person name="Chenthamara K."/>
            <person name="Zhang J."/>
            <person name="Grujic M."/>
            <person name="Henrissat B."/>
            <person name="Kuo A."/>
            <person name="Salamov A."/>
            <person name="Lipzen A."/>
            <person name="Labutti K."/>
            <person name="Barry K."/>
            <person name="Miao Y."/>
            <person name="Rahimi M.J."/>
            <person name="Shen Q."/>
            <person name="Grigoriev I.V."/>
            <person name="Kubicek C.P."/>
            <person name="Druzhinina I.S."/>
        </authorList>
    </citation>
    <scope>NUCLEOTIDE SEQUENCE [LARGE SCALE GENOMIC DNA]</scope>
    <source>
        <strain evidence="3 4">CBS 226.95</strain>
    </source>
</reference>
<dbReference type="AlphaFoldDB" id="A0A2T4AQD0"/>
<proteinExistence type="predicted"/>
<evidence type="ECO:0000256" key="2">
    <source>
        <dbReference type="SAM" id="SignalP"/>
    </source>
</evidence>
<organism evidence="3 4">
    <name type="scientific">Trichoderma harzianum CBS 226.95</name>
    <dbReference type="NCBI Taxonomy" id="983964"/>
    <lineage>
        <taxon>Eukaryota</taxon>
        <taxon>Fungi</taxon>
        <taxon>Dikarya</taxon>
        <taxon>Ascomycota</taxon>
        <taxon>Pezizomycotina</taxon>
        <taxon>Sordariomycetes</taxon>
        <taxon>Hypocreomycetidae</taxon>
        <taxon>Hypocreales</taxon>
        <taxon>Hypocreaceae</taxon>
        <taxon>Trichoderma</taxon>
    </lineage>
</organism>
<evidence type="ECO:0000256" key="1">
    <source>
        <dbReference type="SAM" id="MobiDB-lite"/>
    </source>
</evidence>
<feature type="region of interest" description="Disordered" evidence="1">
    <location>
        <begin position="46"/>
        <end position="70"/>
    </location>
</feature>
<sequence length="70" mass="7888">MRLMTASFLFECVSLVIRVIHHSVSQFVPIQDNTTLQHAFVPLAPMHKRREETRSGKQKGGANQARASNI</sequence>
<dbReference type="GeneID" id="36622707"/>
<feature type="signal peptide" evidence="2">
    <location>
        <begin position="1"/>
        <end position="18"/>
    </location>
</feature>
<name>A0A2T4AQD0_TRIHA</name>
<evidence type="ECO:0008006" key="5">
    <source>
        <dbReference type="Google" id="ProtNLM"/>
    </source>
</evidence>
<gene>
    <name evidence="3" type="ORF">M431DRAFT_298339</name>
</gene>